<protein>
    <submittedName>
        <fullName evidence="1">F510_1955 family glycosylhydrolase</fullName>
    </submittedName>
</protein>
<dbReference type="RefSeq" id="WP_377058883.1">
    <property type="nucleotide sequence ID" value="NZ_JBHLUU010000121.1"/>
</dbReference>
<dbReference type="InterPro" id="IPR054817">
    <property type="entry name" value="Glycosyl_F510_1955-like"/>
</dbReference>
<accession>A0ABV6KVS8</accession>
<evidence type="ECO:0000313" key="1">
    <source>
        <dbReference type="EMBL" id="MFC0477412.1"/>
    </source>
</evidence>
<gene>
    <name evidence="1" type="ORF">ACFFHF_19635</name>
</gene>
<dbReference type="InterPro" id="IPR015943">
    <property type="entry name" value="WD40/YVTN_repeat-like_dom_sf"/>
</dbReference>
<evidence type="ECO:0000313" key="2">
    <source>
        <dbReference type="Proteomes" id="UP001589738"/>
    </source>
</evidence>
<comment type="caution">
    <text evidence="1">The sequence shown here is derived from an EMBL/GenBank/DDBJ whole genome shotgun (WGS) entry which is preliminary data.</text>
</comment>
<dbReference type="PROSITE" id="PS51257">
    <property type="entry name" value="PROKAR_LIPOPROTEIN"/>
    <property type="match status" value="1"/>
</dbReference>
<dbReference type="NCBIfam" id="NF045728">
    <property type="entry name" value="glycosyl_F510_1955"/>
    <property type="match status" value="1"/>
</dbReference>
<name>A0ABV6KVS8_9BACI</name>
<proteinExistence type="predicted"/>
<organism evidence="1 2">
    <name type="scientific">Robertmurraya beringensis</name>
    <dbReference type="NCBI Taxonomy" id="641660"/>
    <lineage>
        <taxon>Bacteria</taxon>
        <taxon>Bacillati</taxon>
        <taxon>Bacillota</taxon>
        <taxon>Bacilli</taxon>
        <taxon>Bacillales</taxon>
        <taxon>Bacillaceae</taxon>
        <taxon>Robertmurraya</taxon>
    </lineage>
</organism>
<dbReference type="Gene3D" id="2.130.10.10">
    <property type="entry name" value="YVTN repeat-like/Quinoprotein amine dehydrogenase"/>
    <property type="match status" value="1"/>
</dbReference>
<dbReference type="EMBL" id="JBHLUU010000121">
    <property type="protein sequence ID" value="MFC0477412.1"/>
    <property type="molecule type" value="Genomic_DNA"/>
</dbReference>
<dbReference type="SUPFAM" id="SSF110296">
    <property type="entry name" value="Oligoxyloglucan reducing end-specific cellobiohydrolase"/>
    <property type="match status" value="1"/>
</dbReference>
<reference evidence="1 2" key="1">
    <citation type="submission" date="2024-09" db="EMBL/GenBank/DDBJ databases">
        <authorList>
            <person name="Sun Q."/>
            <person name="Mori K."/>
        </authorList>
    </citation>
    <scope>NUCLEOTIDE SEQUENCE [LARGE SCALE GENOMIC DNA]</scope>
    <source>
        <strain evidence="1 2">CGMCC 1.9126</strain>
    </source>
</reference>
<dbReference type="Proteomes" id="UP001589738">
    <property type="component" value="Unassembled WGS sequence"/>
</dbReference>
<sequence length="304" mass="34314">MKVGILLTTLIGIFLVGCTKENTLISSFKPAKEIKISHIHGIGYVGNESELYIATHEGLVKYVDDNWFEDRYNKHDYIAFEAMSNGFYSSGYQSSNSNIKTPLGIVRSVDEGKSIEFWQFYGETDFSHLTAGYNQQSLYVINEIPNQKLNKGLYYSVDMGVTWTQSLLYGLNTKAVSRIAAHPSEPNIIAVSTKEGLFYSSDFGDNFKLLSEPNMITTVYVEENSLIYSSIEGEDIFLNEMSMDSSQVSRISLPELLKENPITNISTNPNNREEITITTLRDDIFLSLNRGKEWTKISSYGKLD</sequence>
<keyword evidence="2" id="KW-1185">Reference proteome</keyword>